<accession>A0ABQ4KHD3</accession>
<dbReference type="EMBL" id="BORB01000006">
    <property type="protein sequence ID" value="GIN56732.1"/>
    <property type="molecule type" value="Genomic_DNA"/>
</dbReference>
<evidence type="ECO:0000259" key="1">
    <source>
        <dbReference type="Pfam" id="PF01609"/>
    </source>
</evidence>
<keyword evidence="3" id="KW-1185">Reference proteome</keyword>
<name>A0ABQ4KHD3_9BACI</name>
<reference evidence="2 3" key="1">
    <citation type="submission" date="2021-03" db="EMBL/GenBank/DDBJ databases">
        <title>Antimicrobial resistance genes in bacteria isolated from Japanese honey, and their potential for conferring macrolide and lincosamide resistance in the American foulbrood pathogen Paenibacillus larvae.</title>
        <authorList>
            <person name="Okamoto M."/>
            <person name="Kumagai M."/>
            <person name="Kanamori H."/>
            <person name="Takamatsu D."/>
        </authorList>
    </citation>
    <scope>NUCLEOTIDE SEQUENCE [LARGE SCALE GENOMIC DNA]</scope>
    <source>
        <strain evidence="2 3">J8TS2</strain>
    </source>
</reference>
<dbReference type="PANTHER" id="PTHR33258:SF1">
    <property type="entry name" value="TRANSPOSASE INSL FOR INSERTION SEQUENCE ELEMENT IS186A-RELATED"/>
    <property type="match status" value="1"/>
</dbReference>
<protein>
    <recommendedName>
        <fullName evidence="1">Transposase IS4-like domain-containing protein</fullName>
    </recommendedName>
</protein>
<evidence type="ECO:0000313" key="2">
    <source>
        <dbReference type="EMBL" id="GIN56732.1"/>
    </source>
</evidence>
<dbReference type="Pfam" id="PF01609">
    <property type="entry name" value="DDE_Tnp_1"/>
    <property type="match status" value="1"/>
</dbReference>
<proteinExistence type="predicted"/>
<comment type="caution">
    <text evidence="2">The sequence shown here is derived from an EMBL/GenBank/DDBJ whole genome shotgun (WGS) entry which is preliminary data.</text>
</comment>
<dbReference type="InterPro" id="IPR012337">
    <property type="entry name" value="RNaseH-like_sf"/>
</dbReference>
<evidence type="ECO:0000313" key="3">
    <source>
        <dbReference type="Proteomes" id="UP000679950"/>
    </source>
</evidence>
<dbReference type="PANTHER" id="PTHR33258">
    <property type="entry name" value="TRANSPOSASE INSL FOR INSERTION SEQUENCE ELEMENT IS186A-RELATED"/>
    <property type="match status" value="1"/>
</dbReference>
<sequence>MFHSTTDVYRVKRKSVQFAKSIVSKAGQVESKFVIQSIYGILKSGSIILKDIAVALNEPVQVKNTIERLSRNLGRSLSPSILSRYTQKVVKALGKEPLILVDDSDVIKPHGRAFEALGKVRDGSSKDHKIEKGYHVTEIVGLSANQKQPISLFSRIHSSWEKSYKSTNEVLFQGLNFVISHLKRNATFVFDRGYDMNALFDFMHQKKQQYIVRLTENRKIFWKGKWFKSTVLRDSRKGKIKTTLTFKENGKVKKETIYVSHLNVKITAGKRSIRLVLVYGLGEKPMMLATNKVIRGKKDAIQIVRAYMSRWRIEEYFRFKKQHFGFEDFRVRSLTSMNNLNQLLTYAMGMLGLLADESEHSGLFQRLIHNSRALRKDIRFYYYQLAEGISATLSHARTGIKDWIPIRNTGPRQLTLKLVC</sequence>
<dbReference type="Gene3D" id="3.90.350.10">
    <property type="entry name" value="Transposase Inhibitor Protein From Tn5, Chain A, domain 1"/>
    <property type="match status" value="1"/>
</dbReference>
<organism evidence="2 3">
    <name type="scientific">Lederbergia ruris</name>
    <dbReference type="NCBI Taxonomy" id="217495"/>
    <lineage>
        <taxon>Bacteria</taxon>
        <taxon>Bacillati</taxon>
        <taxon>Bacillota</taxon>
        <taxon>Bacilli</taxon>
        <taxon>Bacillales</taxon>
        <taxon>Bacillaceae</taxon>
        <taxon>Lederbergia</taxon>
    </lineage>
</organism>
<gene>
    <name evidence="2" type="ORF">J8TS2_10510</name>
</gene>
<dbReference type="SUPFAM" id="SSF53098">
    <property type="entry name" value="Ribonuclease H-like"/>
    <property type="match status" value="1"/>
</dbReference>
<feature type="domain" description="Transposase IS4-like" evidence="1">
    <location>
        <begin position="179"/>
        <end position="338"/>
    </location>
</feature>
<dbReference type="Proteomes" id="UP000679950">
    <property type="component" value="Unassembled WGS sequence"/>
</dbReference>
<dbReference type="InterPro" id="IPR002559">
    <property type="entry name" value="Transposase_11"/>
</dbReference>